<feature type="transmembrane region" description="Helical" evidence="7">
    <location>
        <begin position="12"/>
        <end position="31"/>
    </location>
</feature>
<evidence type="ECO:0000313" key="9">
    <source>
        <dbReference type="Proteomes" id="UP000654257"/>
    </source>
</evidence>
<feature type="transmembrane region" description="Helical" evidence="7">
    <location>
        <begin position="148"/>
        <end position="167"/>
    </location>
</feature>
<evidence type="ECO:0000256" key="5">
    <source>
        <dbReference type="ARBA" id="ARBA00023136"/>
    </source>
</evidence>
<feature type="transmembrane region" description="Helical" evidence="7">
    <location>
        <begin position="316"/>
        <end position="336"/>
    </location>
</feature>
<dbReference type="EMBL" id="BMCU01000004">
    <property type="protein sequence ID" value="GGG21698.1"/>
    <property type="molecule type" value="Genomic_DNA"/>
</dbReference>
<feature type="transmembrane region" description="Helical" evidence="7">
    <location>
        <begin position="287"/>
        <end position="310"/>
    </location>
</feature>
<dbReference type="GO" id="GO:0005886">
    <property type="term" value="C:plasma membrane"/>
    <property type="evidence" value="ECO:0007669"/>
    <property type="project" value="UniProtKB-SubCell"/>
</dbReference>
<feature type="region of interest" description="Disordered" evidence="6">
    <location>
        <begin position="403"/>
        <end position="423"/>
    </location>
</feature>
<protein>
    <recommendedName>
        <fullName evidence="10">Polysaccharide biosynthesis protein</fullName>
    </recommendedName>
</protein>
<accession>A0A917G4Q4</accession>
<dbReference type="Pfam" id="PF13440">
    <property type="entry name" value="Polysacc_synt_3"/>
    <property type="match status" value="1"/>
</dbReference>
<keyword evidence="9" id="KW-1185">Reference proteome</keyword>
<proteinExistence type="predicted"/>
<evidence type="ECO:0000256" key="3">
    <source>
        <dbReference type="ARBA" id="ARBA00022692"/>
    </source>
</evidence>
<comment type="subcellular location">
    <subcellularLocation>
        <location evidence="1">Cell membrane</location>
        <topology evidence="1">Multi-pass membrane protein</topology>
    </subcellularLocation>
</comment>
<feature type="transmembrane region" description="Helical" evidence="7">
    <location>
        <begin position="76"/>
        <end position="99"/>
    </location>
</feature>
<dbReference type="PANTHER" id="PTHR30250:SF11">
    <property type="entry name" value="O-ANTIGEN TRANSPORTER-RELATED"/>
    <property type="match status" value="1"/>
</dbReference>
<reference evidence="8" key="1">
    <citation type="journal article" date="2014" name="Int. J. Syst. Evol. Microbiol.">
        <title>Complete genome sequence of Corynebacterium casei LMG S-19264T (=DSM 44701T), isolated from a smear-ripened cheese.</title>
        <authorList>
            <consortium name="US DOE Joint Genome Institute (JGI-PGF)"/>
            <person name="Walter F."/>
            <person name="Albersmeier A."/>
            <person name="Kalinowski J."/>
            <person name="Ruckert C."/>
        </authorList>
    </citation>
    <scope>NUCLEOTIDE SEQUENCE</scope>
    <source>
        <strain evidence="8">CCM 7905</strain>
    </source>
</reference>
<keyword evidence="2" id="KW-1003">Cell membrane</keyword>
<feature type="transmembrane region" description="Helical" evidence="7">
    <location>
        <begin position="173"/>
        <end position="192"/>
    </location>
</feature>
<evidence type="ECO:0000256" key="6">
    <source>
        <dbReference type="SAM" id="MobiDB-lite"/>
    </source>
</evidence>
<keyword evidence="3 7" id="KW-0812">Transmembrane</keyword>
<organism evidence="8 9">
    <name type="scientific">Rhodococcoides trifolii</name>
    <dbReference type="NCBI Taxonomy" id="908250"/>
    <lineage>
        <taxon>Bacteria</taxon>
        <taxon>Bacillati</taxon>
        <taxon>Actinomycetota</taxon>
        <taxon>Actinomycetes</taxon>
        <taxon>Mycobacteriales</taxon>
        <taxon>Nocardiaceae</taxon>
        <taxon>Rhodococcoides</taxon>
    </lineage>
</organism>
<feature type="transmembrane region" description="Helical" evidence="7">
    <location>
        <begin position="119"/>
        <end position="136"/>
    </location>
</feature>
<name>A0A917G4Q4_9NOCA</name>
<sequence>MRGLGKYRKIIATAGVQASTTGLGLISGILIARTLGADGRGSITAVMIVLTVLSWLVFLGVPNAGGYMSTRTRTPVVTQAAATSVVLGALAGVVLWILAPSVAGDYPEFVTHGLRAAAVTLPFVGLGLCGQEILYAESRVKSWNVLRIVPLAGPSVCVIGLAAAGQLTAPHAVITYLASMIVYIVGGTAVLLTRTAGSLRSEAYGALITYAFPRWMSAASDAVTARMDQLVMVVLSTPSELGRYAVAVTVVSVSNPLSQAVGMMMYPETRNASGDRRLLHRATRRRAVMLSAAAGLVVTLVAAPLIGVLFGPDFRGLESIIVVLVIAQVFNDRYYVDISYFAGIGRPHILIVPSWITAAVMAAGLVVLGRGGLTGFEAASVTMTCAIVRCVAISFATRREERRHPTVDAMTGGQAGGRSETVD</sequence>
<feature type="transmembrane region" description="Helical" evidence="7">
    <location>
        <begin position="43"/>
        <end position="64"/>
    </location>
</feature>
<dbReference type="AlphaFoldDB" id="A0A917G4Q4"/>
<reference evidence="8" key="2">
    <citation type="submission" date="2020-09" db="EMBL/GenBank/DDBJ databases">
        <authorList>
            <person name="Sun Q."/>
            <person name="Sedlacek I."/>
        </authorList>
    </citation>
    <scope>NUCLEOTIDE SEQUENCE</scope>
    <source>
        <strain evidence="8">CCM 7905</strain>
    </source>
</reference>
<dbReference type="PANTHER" id="PTHR30250">
    <property type="entry name" value="PST FAMILY PREDICTED COLANIC ACID TRANSPORTER"/>
    <property type="match status" value="1"/>
</dbReference>
<keyword evidence="5 7" id="KW-0472">Membrane</keyword>
<evidence type="ECO:0000256" key="1">
    <source>
        <dbReference type="ARBA" id="ARBA00004651"/>
    </source>
</evidence>
<comment type="caution">
    <text evidence="8">The sequence shown here is derived from an EMBL/GenBank/DDBJ whole genome shotgun (WGS) entry which is preliminary data.</text>
</comment>
<evidence type="ECO:0000256" key="2">
    <source>
        <dbReference type="ARBA" id="ARBA00022475"/>
    </source>
</evidence>
<dbReference type="Proteomes" id="UP000654257">
    <property type="component" value="Unassembled WGS sequence"/>
</dbReference>
<dbReference type="InterPro" id="IPR050833">
    <property type="entry name" value="Poly_Biosynth_Transport"/>
</dbReference>
<keyword evidence="4 7" id="KW-1133">Transmembrane helix</keyword>
<gene>
    <name evidence="8" type="ORF">GCM10007304_39390</name>
</gene>
<feature type="transmembrane region" description="Helical" evidence="7">
    <location>
        <begin position="348"/>
        <end position="369"/>
    </location>
</feature>
<evidence type="ECO:0000256" key="4">
    <source>
        <dbReference type="ARBA" id="ARBA00022989"/>
    </source>
</evidence>
<evidence type="ECO:0008006" key="10">
    <source>
        <dbReference type="Google" id="ProtNLM"/>
    </source>
</evidence>
<evidence type="ECO:0000256" key="7">
    <source>
        <dbReference type="SAM" id="Phobius"/>
    </source>
</evidence>
<evidence type="ECO:0000313" key="8">
    <source>
        <dbReference type="EMBL" id="GGG21698.1"/>
    </source>
</evidence>
<feature type="transmembrane region" description="Helical" evidence="7">
    <location>
        <begin position="375"/>
        <end position="396"/>
    </location>
</feature>